<dbReference type="Gene3D" id="1.20.120.520">
    <property type="entry name" value="nmb1532 protein domain like"/>
    <property type="match status" value="1"/>
</dbReference>
<evidence type="ECO:0000259" key="1">
    <source>
        <dbReference type="Pfam" id="PF01814"/>
    </source>
</evidence>
<accession>A0A1Y2J3N6</accession>
<dbReference type="STRING" id="1353009.A0A1Y2J3N6"/>
<dbReference type="InterPro" id="IPR053206">
    <property type="entry name" value="Dimeric_xanthone_biosynth"/>
</dbReference>
<dbReference type="Pfam" id="PF01814">
    <property type="entry name" value="Hemerythrin"/>
    <property type="match status" value="1"/>
</dbReference>
<gene>
    <name evidence="2" type="ORF">PYCCODRAFT_1430151</name>
</gene>
<dbReference type="AlphaFoldDB" id="A0A1Y2J3N6"/>
<evidence type="ECO:0000313" key="2">
    <source>
        <dbReference type="EMBL" id="OSD07967.1"/>
    </source>
</evidence>
<dbReference type="OrthoDB" id="58416at2759"/>
<organism evidence="2 3">
    <name type="scientific">Trametes coccinea (strain BRFM310)</name>
    <name type="common">Pycnoporus coccineus</name>
    <dbReference type="NCBI Taxonomy" id="1353009"/>
    <lineage>
        <taxon>Eukaryota</taxon>
        <taxon>Fungi</taxon>
        <taxon>Dikarya</taxon>
        <taxon>Basidiomycota</taxon>
        <taxon>Agaricomycotina</taxon>
        <taxon>Agaricomycetes</taxon>
        <taxon>Polyporales</taxon>
        <taxon>Polyporaceae</taxon>
        <taxon>Trametes</taxon>
    </lineage>
</organism>
<proteinExistence type="predicted"/>
<dbReference type="Proteomes" id="UP000193067">
    <property type="component" value="Unassembled WGS sequence"/>
</dbReference>
<protein>
    <recommendedName>
        <fullName evidence="1">Hemerythrin-like domain-containing protein</fullName>
    </recommendedName>
</protein>
<reference evidence="2 3" key="1">
    <citation type="journal article" date="2015" name="Biotechnol. Biofuels">
        <title>Enhanced degradation of softwood versus hardwood by the white-rot fungus Pycnoporus coccineus.</title>
        <authorList>
            <person name="Couturier M."/>
            <person name="Navarro D."/>
            <person name="Chevret D."/>
            <person name="Henrissat B."/>
            <person name="Piumi F."/>
            <person name="Ruiz-Duenas F.J."/>
            <person name="Martinez A.T."/>
            <person name="Grigoriev I.V."/>
            <person name="Riley R."/>
            <person name="Lipzen A."/>
            <person name="Berrin J.G."/>
            <person name="Master E.R."/>
            <person name="Rosso M.N."/>
        </authorList>
    </citation>
    <scope>NUCLEOTIDE SEQUENCE [LARGE SCALE GENOMIC DNA]</scope>
    <source>
        <strain evidence="2 3">BRFM310</strain>
    </source>
</reference>
<dbReference type="EMBL" id="KZ084087">
    <property type="protein sequence ID" value="OSD07967.1"/>
    <property type="molecule type" value="Genomic_DNA"/>
</dbReference>
<evidence type="ECO:0000313" key="3">
    <source>
        <dbReference type="Proteomes" id="UP000193067"/>
    </source>
</evidence>
<dbReference type="PANTHER" id="PTHR38048">
    <property type="entry name" value="EXPRESSED PROTEIN"/>
    <property type="match status" value="1"/>
</dbReference>
<dbReference type="InterPro" id="IPR012312">
    <property type="entry name" value="Hemerythrin-like"/>
</dbReference>
<sequence>MSIATSVPKDPYELLQWNMKLAHLTYEKGYDIILPLLDNPPKDDLANFLGYCEAWAHSIVHHHDTEEAVVFPILNKKMDFSHEQDQHKAVHHFLDEFLAAIKTAQKDKSKFDAAKLKEMMVNAKDDIFVHFSEEVVHIGASKLKEAGFTEDECKEIVAALEKHAKSVGDPFLVVPYMRSHTPPEYKDIWPPMPWILRKVAVPYMLAKKHGGYWKWAPYGMS</sequence>
<keyword evidence="3" id="KW-1185">Reference proteome</keyword>
<dbReference type="PANTHER" id="PTHR38048:SF2">
    <property type="entry name" value="HEMERYTHRIN-LIKE DOMAIN-CONTAINING PROTEIN"/>
    <property type="match status" value="1"/>
</dbReference>
<name>A0A1Y2J3N6_TRAC3</name>
<feature type="domain" description="Hemerythrin-like" evidence="1">
    <location>
        <begin position="19"/>
        <end position="134"/>
    </location>
</feature>